<dbReference type="RefSeq" id="XP_012211276.1">
    <property type="nucleotide sequence ID" value="XM_012355886.1"/>
</dbReference>
<dbReference type="VEuPathDB" id="FungiDB:SPRG_16603"/>
<dbReference type="AlphaFoldDB" id="A0A067BIL0"/>
<accession>A0A067BIL0</accession>
<feature type="compositionally biased region" description="Basic and acidic residues" evidence="1">
    <location>
        <begin position="89"/>
        <end position="99"/>
    </location>
</feature>
<evidence type="ECO:0000256" key="1">
    <source>
        <dbReference type="SAM" id="MobiDB-lite"/>
    </source>
</evidence>
<keyword evidence="3" id="KW-1185">Reference proteome</keyword>
<evidence type="ECO:0000313" key="3">
    <source>
        <dbReference type="Proteomes" id="UP000030745"/>
    </source>
</evidence>
<dbReference type="KEGG" id="spar:SPRG_16603"/>
<dbReference type="EMBL" id="KK583514">
    <property type="protein sequence ID" value="KDO18018.1"/>
    <property type="molecule type" value="Genomic_DNA"/>
</dbReference>
<name>A0A067BIL0_SAPPC</name>
<feature type="non-terminal residue" evidence="2">
    <location>
        <position position="99"/>
    </location>
</feature>
<proteinExistence type="predicted"/>
<dbReference type="Proteomes" id="UP000030745">
    <property type="component" value="Unassembled WGS sequence"/>
</dbReference>
<reference evidence="2 3" key="1">
    <citation type="journal article" date="2013" name="PLoS Genet.">
        <title>Distinctive expansion of potential virulence genes in the genome of the oomycete fish pathogen Saprolegnia parasitica.</title>
        <authorList>
            <person name="Jiang R.H."/>
            <person name="de Bruijn I."/>
            <person name="Haas B.J."/>
            <person name="Belmonte R."/>
            <person name="Lobach L."/>
            <person name="Christie J."/>
            <person name="van den Ackerveken G."/>
            <person name="Bottin A."/>
            <person name="Bulone V."/>
            <person name="Diaz-Moreno S.M."/>
            <person name="Dumas B."/>
            <person name="Fan L."/>
            <person name="Gaulin E."/>
            <person name="Govers F."/>
            <person name="Grenville-Briggs L.J."/>
            <person name="Horner N.R."/>
            <person name="Levin J.Z."/>
            <person name="Mammella M."/>
            <person name="Meijer H.J."/>
            <person name="Morris P."/>
            <person name="Nusbaum C."/>
            <person name="Oome S."/>
            <person name="Phillips A.J."/>
            <person name="van Rooyen D."/>
            <person name="Rzeszutek E."/>
            <person name="Saraiva M."/>
            <person name="Secombes C.J."/>
            <person name="Seidl M.F."/>
            <person name="Snel B."/>
            <person name="Stassen J.H."/>
            <person name="Sykes S."/>
            <person name="Tripathy S."/>
            <person name="van den Berg H."/>
            <person name="Vega-Arreguin J.C."/>
            <person name="Wawra S."/>
            <person name="Young S.K."/>
            <person name="Zeng Q."/>
            <person name="Dieguez-Uribeondo J."/>
            <person name="Russ C."/>
            <person name="Tyler B.M."/>
            <person name="van West P."/>
        </authorList>
    </citation>
    <scope>NUCLEOTIDE SEQUENCE [LARGE SCALE GENOMIC DNA]</scope>
    <source>
        <strain evidence="2 3">CBS 223.65</strain>
    </source>
</reference>
<evidence type="ECO:0000313" key="2">
    <source>
        <dbReference type="EMBL" id="KDO18018.1"/>
    </source>
</evidence>
<organism evidence="2 3">
    <name type="scientific">Saprolegnia parasitica (strain CBS 223.65)</name>
    <dbReference type="NCBI Taxonomy" id="695850"/>
    <lineage>
        <taxon>Eukaryota</taxon>
        <taxon>Sar</taxon>
        <taxon>Stramenopiles</taxon>
        <taxon>Oomycota</taxon>
        <taxon>Saprolegniomycetes</taxon>
        <taxon>Saprolegniales</taxon>
        <taxon>Saprolegniaceae</taxon>
        <taxon>Saprolegnia</taxon>
    </lineage>
</organism>
<gene>
    <name evidence="2" type="ORF">SPRG_16603</name>
</gene>
<feature type="non-terminal residue" evidence="2">
    <location>
        <position position="1"/>
    </location>
</feature>
<dbReference type="GeneID" id="24138216"/>
<feature type="region of interest" description="Disordered" evidence="1">
    <location>
        <begin position="30"/>
        <end position="99"/>
    </location>
</feature>
<protein>
    <submittedName>
        <fullName evidence="2">Uncharacterized protein</fullName>
    </submittedName>
</protein>
<sequence>NRANSMSTLQNVRYSTTLAPSMSVRINIIQTAHPPTSSRDLRTRVKATTPRLAGPPVATSGCCEAAQSHGSPNSRSSRRSQRPSQSTSPHREPALHNQV</sequence>